<evidence type="ECO:0000259" key="15">
    <source>
        <dbReference type="Pfam" id="PF00501"/>
    </source>
</evidence>
<keyword evidence="12" id="KW-0496">Mitochondrion</keyword>
<evidence type="ECO:0000256" key="7">
    <source>
        <dbReference type="ARBA" id="ARBA00022832"/>
    </source>
</evidence>
<dbReference type="PROSITE" id="PS00455">
    <property type="entry name" value="AMP_BINDING"/>
    <property type="match status" value="2"/>
</dbReference>
<evidence type="ECO:0000256" key="1">
    <source>
        <dbReference type="ARBA" id="ARBA00001936"/>
    </source>
</evidence>
<dbReference type="Gene3D" id="3.40.50.12780">
    <property type="entry name" value="N-terminal domain of ligase-like"/>
    <property type="match status" value="2"/>
</dbReference>
<dbReference type="SUPFAM" id="SSF56801">
    <property type="entry name" value="Acetyl-CoA synthetase-like"/>
    <property type="match status" value="2"/>
</dbReference>
<dbReference type="GO" id="GO:0031956">
    <property type="term" value="F:medium-chain fatty acid-CoA ligase activity"/>
    <property type="evidence" value="ECO:0007669"/>
    <property type="project" value="UniProtKB-EC"/>
</dbReference>
<dbReference type="InterPro" id="IPR042099">
    <property type="entry name" value="ANL_N_sf"/>
</dbReference>
<evidence type="ECO:0000256" key="2">
    <source>
        <dbReference type="ARBA" id="ARBA00004173"/>
    </source>
</evidence>
<evidence type="ECO:0000259" key="16">
    <source>
        <dbReference type="Pfam" id="PF13193"/>
    </source>
</evidence>
<comment type="cofactor">
    <cofactor evidence="1">
        <name>Mn(2+)</name>
        <dbReference type="ChEBI" id="CHEBI:29035"/>
    </cofactor>
</comment>
<comment type="catalytic activity">
    <reaction evidence="14">
        <text>a medium-chain fatty acid + ATP + CoA = a medium-chain fatty acyl-CoA + AMP + diphosphate</text>
        <dbReference type="Rhea" id="RHEA:48340"/>
        <dbReference type="ChEBI" id="CHEBI:30616"/>
        <dbReference type="ChEBI" id="CHEBI:33019"/>
        <dbReference type="ChEBI" id="CHEBI:57287"/>
        <dbReference type="ChEBI" id="CHEBI:59558"/>
        <dbReference type="ChEBI" id="CHEBI:90546"/>
        <dbReference type="ChEBI" id="CHEBI:456215"/>
        <dbReference type="EC" id="6.2.1.2"/>
    </reaction>
    <physiologicalReaction direction="left-to-right" evidence="14">
        <dbReference type="Rhea" id="RHEA:48341"/>
    </physiologicalReaction>
</comment>
<keyword evidence="18" id="KW-1185">Reference proteome</keyword>
<evidence type="ECO:0000256" key="5">
    <source>
        <dbReference type="ARBA" id="ARBA00022723"/>
    </source>
</evidence>
<evidence type="ECO:0000313" key="17">
    <source>
        <dbReference type="EMBL" id="TFK05781.1"/>
    </source>
</evidence>
<sequence length="845" mass="95323">MKTLFKLRILQSVWTPQSPSRLFHKDNRRLVSQIVSHYESINRCEQELPEHFNFASDVLDKWSQLEKDGKRPATAAFWWINDKGDEVKWGFEELGFLSRKAANVLSDPCGLQRGDRVIVILPRIPEWWILNVACMRTGIVFIPGTSQLRAKDIFYRLQASKAKCIITNDTLAPAVDSVLPDCQFLKTKLIVSEGSKDGWLNFQELLKVAPADHNCVKTKSRDPMLIYFTSGSTGPPKMVEHSHSSYGIGFTVSGRYWLNLTPSDIFWNTSDTGWVKSVWSSVFSPWSSGSCVFIHNMPQFEPTTVANTLSRYPITTFCTAPTAYCMLVQHGLTSYKFMSLRHCVTGGEPLNPEVMKQWKTQTGLDIYEGYGQTETVTICANVKGMKIKPGSMGKASPPYDVQVVDDQGDILPRGEEGNIAIRIKPTKPFCLFSQYLDNPEKTASTEHGNFYITGDRGIMDEEGYIWFVGRSDDIINSSGYRIGPFEVESALIQHPAVAETAVASSPDPIRGEVVKAFVVLAPAFLSHDPEKLALELQEHVKKVTAPYKYPRKVEFVQELPKTVAGKIQRKDPRQLFYLYGLKQPDKSSATMKTLLKLQSLKCLWIPKSSCRLFHKQPRLLAPELFSHDESIRQGEQQVPEYFNFASDVLDKWSQMEKDGKRSSNPAFWWVNGRGNEVRWSFEELGFHSRKVANVLSDICGLQKGDRVMLILPRIPEWWLVNVACMRTGIVLIVGTSQLTAKDILYRLQASKAKCIITNDTVASTVDAVASDCQFLKTKLIVSEGRRDGWLNFNELYKAQPADHICVKTKIQDSMIIYFTSGTTGSPKMAEHSQGSLGFRPVISER</sequence>
<comment type="caution">
    <text evidence="17">The sequence shown here is derived from an EMBL/GenBank/DDBJ whole genome shotgun (WGS) entry which is preliminary data.</text>
</comment>
<feature type="domain" description="AMP-dependent synthetase/ligase" evidence="15">
    <location>
        <begin position="664"/>
        <end position="836"/>
    </location>
</feature>
<keyword evidence="9" id="KW-0460">Magnesium</keyword>
<evidence type="ECO:0000313" key="18">
    <source>
        <dbReference type="Proteomes" id="UP000297703"/>
    </source>
</evidence>
<gene>
    <name evidence="17" type="ORF">DR999_PMT11623</name>
</gene>
<evidence type="ECO:0000256" key="8">
    <source>
        <dbReference type="ARBA" id="ARBA00022840"/>
    </source>
</evidence>
<dbReference type="Pfam" id="PF13193">
    <property type="entry name" value="AMP-binding_C"/>
    <property type="match status" value="1"/>
</dbReference>
<evidence type="ECO:0000256" key="14">
    <source>
        <dbReference type="ARBA" id="ARBA00048477"/>
    </source>
</evidence>
<feature type="domain" description="AMP-dependent synthetase/ligase" evidence="15">
    <location>
        <begin position="71"/>
        <end position="422"/>
    </location>
</feature>
<dbReference type="FunFam" id="3.30.300.30:FF:000005">
    <property type="entry name" value="Acyl-coenzyme A synthetase ACSM5, mitochondrial"/>
    <property type="match status" value="1"/>
</dbReference>
<evidence type="ECO:0000256" key="11">
    <source>
        <dbReference type="ARBA" id="ARBA00023098"/>
    </source>
</evidence>
<dbReference type="OrthoDB" id="6614653at2759"/>
<dbReference type="Gene3D" id="3.30.300.30">
    <property type="match status" value="1"/>
</dbReference>
<keyword evidence="11" id="KW-0443">Lipid metabolism</keyword>
<dbReference type="GO" id="GO:0006633">
    <property type="term" value="P:fatty acid biosynthetic process"/>
    <property type="evidence" value="ECO:0007669"/>
    <property type="project" value="TreeGrafter"/>
</dbReference>
<evidence type="ECO:0000256" key="13">
    <source>
        <dbReference type="ARBA" id="ARBA00039009"/>
    </source>
</evidence>
<dbReference type="PANTHER" id="PTHR43605:SF6">
    <property type="entry name" value="ACYL-COENZYME A SYNTHETASE ACSM5, MITOCHONDRIAL"/>
    <property type="match status" value="1"/>
</dbReference>
<dbReference type="GO" id="GO:0006637">
    <property type="term" value="P:acyl-CoA metabolic process"/>
    <property type="evidence" value="ECO:0007669"/>
    <property type="project" value="TreeGrafter"/>
</dbReference>
<dbReference type="InterPro" id="IPR000873">
    <property type="entry name" value="AMP-dep_synth/lig_dom"/>
</dbReference>
<evidence type="ECO:0000256" key="6">
    <source>
        <dbReference type="ARBA" id="ARBA00022741"/>
    </source>
</evidence>
<dbReference type="InterPro" id="IPR025110">
    <property type="entry name" value="AMP-bd_C"/>
</dbReference>
<evidence type="ECO:0000256" key="10">
    <source>
        <dbReference type="ARBA" id="ARBA00022946"/>
    </source>
</evidence>
<dbReference type="FunFam" id="3.40.50.12780:FF:000007">
    <property type="entry name" value="Acyl-coenzyme A synthetase ACSM2A, mitochondrial"/>
    <property type="match status" value="1"/>
</dbReference>
<reference evidence="17 18" key="2">
    <citation type="submission" date="2019-04" db="EMBL/GenBank/DDBJ databases">
        <title>The genome sequence of big-headed turtle.</title>
        <authorList>
            <person name="Gong S."/>
        </authorList>
    </citation>
    <scope>NUCLEOTIDE SEQUENCE [LARGE SCALE GENOMIC DNA]</scope>
    <source>
        <strain evidence="17">DO16091913</strain>
        <tissue evidence="17">Muscle</tissue>
    </source>
</reference>
<keyword evidence="8" id="KW-0067">ATP-binding</keyword>
<comment type="similarity">
    <text evidence="3">Belongs to the ATP-dependent AMP-binding enzyme family.</text>
</comment>
<organism evidence="17 18">
    <name type="scientific">Platysternon megacephalum</name>
    <name type="common">big-headed turtle</name>
    <dbReference type="NCBI Taxonomy" id="55544"/>
    <lineage>
        <taxon>Eukaryota</taxon>
        <taxon>Metazoa</taxon>
        <taxon>Chordata</taxon>
        <taxon>Craniata</taxon>
        <taxon>Vertebrata</taxon>
        <taxon>Euteleostomi</taxon>
        <taxon>Archelosauria</taxon>
        <taxon>Testudinata</taxon>
        <taxon>Testudines</taxon>
        <taxon>Cryptodira</taxon>
        <taxon>Durocryptodira</taxon>
        <taxon>Testudinoidea</taxon>
        <taxon>Platysternidae</taxon>
        <taxon>Platysternon</taxon>
    </lineage>
</organism>
<reference evidence="17 18" key="1">
    <citation type="submission" date="2019-04" db="EMBL/GenBank/DDBJ databases">
        <title>Draft genome of the big-headed turtle Platysternon megacephalum.</title>
        <authorList>
            <person name="Gong S."/>
        </authorList>
    </citation>
    <scope>NUCLEOTIDE SEQUENCE [LARGE SCALE GENOMIC DNA]</scope>
    <source>
        <strain evidence="17">DO16091913</strain>
        <tissue evidence="17">Muscle</tissue>
    </source>
</reference>
<dbReference type="EMBL" id="QXTE01000108">
    <property type="protein sequence ID" value="TFK05781.1"/>
    <property type="molecule type" value="Genomic_DNA"/>
</dbReference>
<dbReference type="InterPro" id="IPR020845">
    <property type="entry name" value="AMP-binding_CS"/>
</dbReference>
<name>A0A4D9E4G4_9SAUR</name>
<dbReference type="GO" id="GO:0004321">
    <property type="term" value="F:fatty-acyl-CoA synthase activity"/>
    <property type="evidence" value="ECO:0007669"/>
    <property type="project" value="TreeGrafter"/>
</dbReference>
<proteinExistence type="inferred from homology"/>
<evidence type="ECO:0000256" key="3">
    <source>
        <dbReference type="ARBA" id="ARBA00006432"/>
    </source>
</evidence>
<feature type="domain" description="AMP-binding enzyme C-terminal" evidence="16">
    <location>
        <begin position="486"/>
        <end position="566"/>
    </location>
</feature>
<evidence type="ECO:0000256" key="9">
    <source>
        <dbReference type="ARBA" id="ARBA00022842"/>
    </source>
</evidence>
<protein>
    <recommendedName>
        <fullName evidence="13">medium-chain acyl-CoA ligase</fullName>
        <ecNumber evidence="13">6.2.1.2</ecNumber>
    </recommendedName>
</protein>
<evidence type="ECO:0000256" key="4">
    <source>
        <dbReference type="ARBA" id="ARBA00022598"/>
    </source>
</evidence>
<comment type="subcellular location">
    <subcellularLocation>
        <location evidence="2">Mitochondrion</location>
    </subcellularLocation>
</comment>
<keyword evidence="10" id="KW-0809">Transit peptide</keyword>
<dbReference type="InterPro" id="IPR045851">
    <property type="entry name" value="AMP-bd_C_sf"/>
</dbReference>
<dbReference type="AlphaFoldDB" id="A0A4D9E4G4"/>
<dbReference type="GO" id="GO:0046872">
    <property type="term" value="F:metal ion binding"/>
    <property type="evidence" value="ECO:0007669"/>
    <property type="project" value="UniProtKB-KW"/>
</dbReference>
<dbReference type="Proteomes" id="UP000297703">
    <property type="component" value="Unassembled WGS sequence"/>
</dbReference>
<dbReference type="GO" id="GO:0005524">
    <property type="term" value="F:ATP binding"/>
    <property type="evidence" value="ECO:0007669"/>
    <property type="project" value="UniProtKB-KW"/>
</dbReference>
<accession>A0A4D9E4G4</accession>
<dbReference type="PANTHER" id="PTHR43605">
    <property type="entry name" value="ACYL-COENZYME A SYNTHETASE"/>
    <property type="match status" value="1"/>
</dbReference>
<keyword evidence="5" id="KW-0479">Metal-binding</keyword>
<keyword evidence="6" id="KW-0547">Nucleotide-binding</keyword>
<evidence type="ECO:0000256" key="12">
    <source>
        <dbReference type="ARBA" id="ARBA00023128"/>
    </source>
</evidence>
<keyword evidence="7" id="KW-0276">Fatty acid metabolism</keyword>
<dbReference type="STRING" id="55544.A0A4D9E4G4"/>
<dbReference type="Pfam" id="PF00501">
    <property type="entry name" value="AMP-binding"/>
    <property type="match status" value="2"/>
</dbReference>
<keyword evidence="4" id="KW-0436">Ligase</keyword>
<dbReference type="EC" id="6.2.1.2" evidence="13"/>
<dbReference type="GO" id="GO:0005759">
    <property type="term" value="C:mitochondrial matrix"/>
    <property type="evidence" value="ECO:0007669"/>
    <property type="project" value="TreeGrafter"/>
</dbReference>
<dbReference type="InterPro" id="IPR051087">
    <property type="entry name" value="Mitochondrial_ACSM"/>
</dbReference>